<proteinExistence type="inferred from homology"/>
<dbReference type="SUPFAM" id="SSF53067">
    <property type="entry name" value="Actin-like ATPase domain"/>
    <property type="match status" value="2"/>
</dbReference>
<dbReference type="InterPro" id="IPR050406">
    <property type="entry name" value="FGGY_Carb_Kinase"/>
</dbReference>
<sequence>MIENQQAYIAPYILALDVGTSSTRALLFDARGQGVTGIGSQKKYQLTTSHNGEASLDADILTEIVAATIDEVLHQMGTRASEVKAVALDTFWHSLVGVDAQNKALTPVITWEDTRPASMVQTLGEHLDEQKVHQRVGARFHASYWPAKLTWLAREQKEVYGRVTQWISYGEYLHRVLLGKSVCSLSMASGTGMLNIRERAWDSELVQYLGIKDGQLPQLGDYKDGITGLTDAYQQRWPQLQKVTWFPALGDGAVANVGSGATTLGCWALTMGTSSAIRAIVEPEQVVPSMGLWLYLVDRKRAVVGGALSQGGNVLAWLRDTLGLEDLKQAEQLAQAVEPDGHGLTILPFISGERSLGWQGSRRMTIAGLSLHTTPGMLLRAGIESLAYQLKQVYDELHRVLPFEEQHVPQVICNGGAVLGMPLMQRILADTLGAPIYPSRDSEASSRGAALLALEALGLIEDITKVKPNLGESKRPDAKLGSIYQQGLARQQKLYHMLQEPL</sequence>
<dbReference type="GO" id="GO:0016301">
    <property type="term" value="F:kinase activity"/>
    <property type="evidence" value="ECO:0007669"/>
    <property type="project" value="UniProtKB-KW"/>
</dbReference>
<evidence type="ECO:0000313" key="7">
    <source>
        <dbReference type="Proteomes" id="UP000654345"/>
    </source>
</evidence>
<dbReference type="InterPro" id="IPR000577">
    <property type="entry name" value="Carb_kinase_FGGY"/>
</dbReference>
<evidence type="ECO:0000313" key="6">
    <source>
        <dbReference type="EMBL" id="GHO54240.1"/>
    </source>
</evidence>
<keyword evidence="7" id="KW-1185">Reference proteome</keyword>
<evidence type="ECO:0000256" key="2">
    <source>
        <dbReference type="ARBA" id="ARBA00022679"/>
    </source>
</evidence>
<dbReference type="InterPro" id="IPR018485">
    <property type="entry name" value="FGGY_C"/>
</dbReference>
<dbReference type="PIRSF" id="PIRSF000538">
    <property type="entry name" value="GlpK"/>
    <property type="match status" value="1"/>
</dbReference>
<evidence type="ECO:0000256" key="3">
    <source>
        <dbReference type="ARBA" id="ARBA00022777"/>
    </source>
</evidence>
<gene>
    <name evidence="6" type="ORF">KSB_27150</name>
</gene>
<comment type="caution">
    <text evidence="6">The sequence shown here is derived from an EMBL/GenBank/DDBJ whole genome shotgun (WGS) entry which is preliminary data.</text>
</comment>
<dbReference type="PANTHER" id="PTHR43095:SF2">
    <property type="entry name" value="GLUCONOKINASE"/>
    <property type="match status" value="1"/>
</dbReference>
<feature type="domain" description="Carbohydrate kinase FGGY N-terminal" evidence="4">
    <location>
        <begin position="12"/>
        <end position="258"/>
    </location>
</feature>
<dbReference type="InterPro" id="IPR018484">
    <property type="entry name" value="FGGY_N"/>
</dbReference>
<dbReference type="Pfam" id="PF00370">
    <property type="entry name" value="FGGY_N"/>
    <property type="match status" value="1"/>
</dbReference>
<dbReference type="EMBL" id="BNJG01000001">
    <property type="protein sequence ID" value="GHO54240.1"/>
    <property type="molecule type" value="Genomic_DNA"/>
</dbReference>
<name>A0ABQ3UNI1_9CHLR</name>
<dbReference type="RefSeq" id="WP_201370975.1">
    <property type="nucleotide sequence ID" value="NZ_BNJG01000001.1"/>
</dbReference>
<feature type="domain" description="Carbohydrate kinase FGGY C-terminal" evidence="5">
    <location>
        <begin position="268"/>
        <end position="454"/>
    </location>
</feature>
<keyword evidence="3 6" id="KW-0418">Kinase</keyword>
<comment type="similarity">
    <text evidence="1">Belongs to the FGGY kinase family.</text>
</comment>
<dbReference type="PANTHER" id="PTHR43095">
    <property type="entry name" value="SUGAR KINASE"/>
    <property type="match status" value="1"/>
</dbReference>
<evidence type="ECO:0000256" key="1">
    <source>
        <dbReference type="ARBA" id="ARBA00009156"/>
    </source>
</evidence>
<evidence type="ECO:0000259" key="4">
    <source>
        <dbReference type="Pfam" id="PF00370"/>
    </source>
</evidence>
<keyword evidence="2" id="KW-0808">Transferase</keyword>
<dbReference type="InterPro" id="IPR043129">
    <property type="entry name" value="ATPase_NBD"/>
</dbReference>
<accession>A0ABQ3UNI1</accession>
<dbReference type="Proteomes" id="UP000654345">
    <property type="component" value="Unassembled WGS sequence"/>
</dbReference>
<dbReference type="Pfam" id="PF02782">
    <property type="entry name" value="FGGY_C"/>
    <property type="match status" value="1"/>
</dbReference>
<organism evidence="6 7">
    <name type="scientific">Ktedonobacter robiniae</name>
    <dbReference type="NCBI Taxonomy" id="2778365"/>
    <lineage>
        <taxon>Bacteria</taxon>
        <taxon>Bacillati</taxon>
        <taxon>Chloroflexota</taxon>
        <taxon>Ktedonobacteria</taxon>
        <taxon>Ktedonobacterales</taxon>
        <taxon>Ktedonobacteraceae</taxon>
        <taxon>Ktedonobacter</taxon>
    </lineage>
</organism>
<dbReference type="CDD" id="cd07770">
    <property type="entry name" value="ASKHA_NBD_FGGY_GntK"/>
    <property type="match status" value="1"/>
</dbReference>
<dbReference type="Gene3D" id="3.30.420.40">
    <property type="match status" value="2"/>
</dbReference>
<evidence type="ECO:0000259" key="5">
    <source>
        <dbReference type="Pfam" id="PF02782"/>
    </source>
</evidence>
<reference evidence="6 7" key="1">
    <citation type="journal article" date="2021" name="Int. J. Syst. Evol. Microbiol.">
        <title>Reticulibacter mediterranei gen. nov., sp. nov., within the new family Reticulibacteraceae fam. nov., and Ktedonospora formicarum gen. nov., sp. nov., Ktedonobacter robiniae sp. nov., Dictyobacter formicarum sp. nov. and Dictyobacter arantiisoli sp. nov., belonging to the class Ktedonobacteria.</title>
        <authorList>
            <person name="Yabe S."/>
            <person name="Zheng Y."/>
            <person name="Wang C.M."/>
            <person name="Sakai Y."/>
            <person name="Abe K."/>
            <person name="Yokota A."/>
            <person name="Donadio S."/>
            <person name="Cavaletti L."/>
            <person name="Monciardini P."/>
        </authorList>
    </citation>
    <scope>NUCLEOTIDE SEQUENCE [LARGE SCALE GENOMIC DNA]</scope>
    <source>
        <strain evidence="6 7">SOSP1-30</strain>
    </source>
</reference>
<protein>
    <submittedName>
        <fullName evidence="6">Gluconate kinase</fullName>
    </submittedName>
</protein>